<sequence>MENKLWSRNFLFILLLTFFMYIGYSVLVVTLPLYVKNIGGNSTEMGLIVSLFAVAALISRPVAGHLLDNYGRERVYILGLISITIVTAFFCLPLAIILLLVVRFGHGFVWGITSTANSALTVDVVPKELLVYGWRYFVFAQSMTMAAGPIIGSFVMLKFGFTPTALLVTFLMVICIVMAKLIKYPKFEKPQAVIEKKFNLKDMFEKNALFPSLLATLLMMTLGFVMAFVVVYGQQIGVNGSLFFVGLTLMILLSNPIVNKLNNKYGDKSVLIISPLCVIMALIIMSLANGLIPLIIASLFYGFGYGVIGPILQTWAVNASPEERVGAANGTYLASLDVGIALGSLIFGTISGYIGLAKTFSISSICMVTFLVLYILNLHRKRNKISVNG</sequence>
<dbReference type="GeneID" id="10668661"/>
<gene>
    <name evidence="7" type="ordered locus">MSWAN_1156</name>
</gene>
<dbReference type="Proteomes" id="UP000009231">
    <property type="component" value="Chromosome"/>
</dbReference>
<keyword evidence="4 5" id="KW-0472">Membrane</keyword>
<feature type="transmembrane region" description="Helical" evidence="5">
    <location>
        <begin position="208"/>
        <end position="232"/>
    </location>
</feature>
<dbReference type="PANTHER" id="PTHR23531:SF2">
    <property type="entry name" value="PERMEASE"/>
    <property type="match status" value="1"/>
</dbReference>
<keyword evidence="2 5" id="KW-0812">Transmembrane</keyword>
<dbReference type="CDD" id="cd17489">
    <property type="entry name" value="MFS_YfcJ_like"/>
    <property type="match status" value="1"/>
</dbReference>
<feature type="domain" description="Major facilitator superfamily (MFS) profile" evidence="6">
    <location>
        <begin position="9"/>
        <end position="382"/>
    </location>
</feature>
<dbReference type="eggNOG" id="arCOG00130">
    <property type="taxonomic scope" value="Archaea"/>
</dbReference>
<dbReference type="KEGG" id="mew:MSWAN_1156"/>
<feature type="transmembrane region" description="Helical" evidence="5">
    <location>
        <begin position="238"/>
        <end position="258"/>
    </location>
</feature>
<evidence type="ECO:0000313" key="8">
    <source>
        <dbReference type="Proteomes" id="UP000009231"/>
    </source>
</evidence>
<name>F6D4W5_METPW</name>
<dbReference type="PROSITE" id="PS50850">
    <property type="entry name" value="MFS"/>
    <property type="match status" value="1"/>
</dbReference>
<comment type="subcellular location">
    <subcellularLocation>
        <location evidence="1">Membrane</location>
        <topology evidence="1">Multi-pass membrane protein</topology>
    </subcellularLocation>
</comment>
<keyword evidence="8" id="KW-1185">Reference proteome</keyword>
<dbReference type="GO" id="GO:0016020">
    <property type="term" value="C:membrane"/>
    <property type="evidence" value="ECO:0007669"/>
    <property type="project" value="UniProtKB-SubCell"/>
</dbReference>
<feature type="transmembrane region" description="Helical" evidence="5">
    <location>
        <begin position="45"/>
        <end position="63"/>
    </location>
</feature>
<proteinExistence type="predicted"/>
<reference evidence="7 8" key="1">
    <citation type="journal article" date="2014" name="Int. J. Syst. Evol. Microbiol.">
        <title>Methanobacterium paludis sp. nov. and a novel strain of Methanobacterium lacus isolated from northern peatlands.</title>
        <authorList>
            <person name="Cadillo-Quiroz H."/>
            <person name="Brauer S.L."/>
            <person name="Goodson N."/>
            <person name="Yavitt J.B."/>
            <person name="Zinder S.H."/>
        </authorList>
    </citation>
    <scope>NUCLEOTIDE SEQUENCE [LARGE SCALE GENOMIC DNA]</scope>
    <source>
        <strain evidence="8">DSM 25820 / JCM 18151 / SWAN1</strain>
    </source>
</reference>
<dbReference type="InterPro" id="IPR001958">
    <property type="entry name" value="Tet-R_TetA/multi-R_MdtG-like"/>
</dbReference>
<evidence type="ECO:0000256" key="2">
    <source>
        <dbReference type="ARBA" id="ARBA00022692"/>
    </source>
</evidence>
<dbReference type="OrthoDB" id="117970at2157"/>
<dbReference type="PRINTS" id="PR01035">
    <property type="entry name" value="TCRTETA"/>
</dbReference>
<organism evidence="7 8">
    <name type="scientific">Methanobacterium paludis (strain DSM 25820 / JCM 18151 / SWAN1)</name>
    <dbReference type="NCBI Taxonomy" id="868131"/>
    <lineage>
        <taxon>Archaea</taxon>
        <taxon>Methanobacteriati</taxon>
        <taxon>Methanobacteriota</taxon>
        <taxon>Methanomada group</taxon>
        <taxon>Methanobacteria</taxon>
        <taxon>Methanobacteriales</taxon>
        <taxon>Methanobacteriaceae</taxon>
        <taxon>Methanobacterium</taxon>
    </lineage>
</organism>
<dbReference type="Pfam" id="PF07690">
    <property type="entry name" value="MFS_1"/>
    <property type="match status" value="1"/>
</dbReference>
<evidence type="ECO:0000259" key="6">
    <source>
        <dbReference type="PROSITE" id="PS50850"/>
    </source>
</evidence>
<feature type="transmembrane region" description="Helical" evidence="5">
    <location>
        <begin position="270"/>
        <end position="288"/>
    </location>
</feature>
<dbReference type="Gene3D" id="1.20.1250.20">
    <property type="entry name" value="MFS general substrate transporter like domains"/>
    <property type="match status" value="1"/>
</dbReference>
<dbReference type="SUPFAM" id="SSF103473">
    <property type="entry name" value="MFS general substrate transporter"/>
    <property type="match status" value="1"/>
</dbReference>
<protein>
    <submittedName>
        <fullName evidence="7">Major facilitator superfamily MFS_1</fullName>
    </submittedName>
</protein>
<dbReference type="InterPro" id="IPR036259">
    <property type="entry name" value="MFS_trans_sf"/>
</dbReference>
<dbReference type="HOGENOM" id="CLU_001265_10_13_2"/>
<feature type="transmembrane region" description="Helical" evidence="5">
    <location>
        <begin position="12"/>
        <end position="33"/>
    </location>
</feature>
<dbReference type="EMBL" id="CP002772">
    <property type="protein sequence ID" value="AEG18174.1"/>
    <property type="molecule type" value="Genomic_DNA"/>
</dbReference>
<dbReference type="GO" id="GO:0022857">
    <property type="term" value="F:transmembrane transporter activity"/>
    <property type="evidence" value="ECO:0007669"/>
    <property type="project" value="InterPro"/>
</dbReference>
<feature type="transmembrane region" description="Helical" evidence="5">
    <location>
        <begin position="360"/>
        <end position="378"/>
    </location>
</feature>
<evidence type="ECO:0000256" key="5">
    <source>
        <dbReference type="SAM" id="Phobius"/>
    </source>
</evidence>
<evidence type="ECO:0000256" key="3">
    <source>
        <dbReference type="ARBA" id="ARBA00022989"/>
    </source>
</evidence>
<feature type="transmembrane region" description="Helical" evidence="5">
    <location>
        <begin position="332"/>
        <end position="354"/>
    </location>
</feature>
<dbReference type="InterPro" id="IPR052714">
    <property type="entry name" value="MFS_Exporter"/>
</dbReference>
<dbReference type="PANTHER" id="PTHR23531">
    <property type="entry name" value="QUINOLENE RESISTANCE PROTEIN NORA"/>
    <property type="match status" value="1"/>
</dbReference>
<evidence type="ECO:0000256" key="1">
    <source>
        <dbReference type="ARBA" id="ARBA00004141"/>
    </source>
</evidence>
<accession>F6D4W5</accession>
<dbReference type="InterPro" id="IPR020846">
    <property type="entry name" value="MFS_dom"/>
</dbReference>
<feature type="transmembrane region" description="Helical" evidence="5">
    <location>
        <begin position="163"/>
        <end position="182"/>
    </location>
</feature>
<dbReference type="RefSeq" id="WP_013825676.1">
    <property type="nucleotide sequence ID" value="NC_015574.1"/>
</dbReference>
<keyword evidence="3 5" id="KW-1133">Transmembrane helix</keyword>
<evidence type="ECO:0000313" key="7">
    <source>
        <dbReference type="EMBL" id="AEG18174.1"/>
    </source>
</evidence>
<dbReference type="AlphaFoldDB" id="F6D4W5"/>
<feature type="transmembrane region" description="Helical" evidence="5">
    <location>
        <begin position="294"/>
        <end position="312"/>
    </location>
</feature>
<feature type="transmembrane region" description="Helical" evidence="5">
    <location>
        <begin position="75"/>
        <end position="102"/>
    </location>
</feature>
<dbReference type="InterPro" id="IPR011701">
    <property type="entry name" value="MFS"/>
</dbReference>
<evidence type="ECO:0000256" key="4">
    <source>
        <dbReference type="ARBA" id="ARBA00023136"/>
    </source>
</evidence>